<dbReference type="SUPFAM" id="SSF90123">
    <property type="entry name" value="ABC transporter transmembrane region"/>
    <property type="match status" value="1"/>
</dbReference>
<dbReference type="EMBL" id="CAKMMF010000016">
    <property type="protein sequence ID" value="CAH1209523.1"/>
    <property type="molecule type" value="Genomic_DNA"/>
</dbReference>
<gene>
    <name evidence="10" type="ORF">PAECIP111893_03045</name>
</gene>
<dbReference type="InterPro" id="IPR011527">
    <property type="entry name" value="ABC1_TM_dom"/>
</dbReference>
<dbReference type="InterPro" id="IPR039421">
    <property type="entry name" value="Type_1_exporter"/>
</dbReference>
<feature type="transmembrane region" description="Helical" evidence="7">
    <location>
        <begin position="63"/>
        <end position="84"/>
    </location>
</feature>
<protein>
    <submittedName>
        <fullName evidence="10">Multidrug export ATP-binding/permease protein</fullName>
        <ecNumber evidence="10">3.6.3.-</ecNumber>
    </submittedName>
</protein>
<sequence length="588" mass="67035">MATEKLNYYTTIKFLFKYIAMHKKNYILFYFGWLFDALLKIFTPIMFAVMIDEIVYYNNIDVFLKISLSFVIMLLFACVIHFFCQAQYAYLEIMFTFDIKKDVYKAMQAAQANYMSDAKTGDIINIIQSYSNECMVFVIRNIIHTINNLLSLIVYIAYILVIGWQFGLLMLVSVPISIYITSKFGRKVRNYSDEKRVRYDAYNGWLFEMFSGIRDIRMLGAKNRVNKSFIRQQKELYRLGIKNGLLSLTSQNIITTVNLMMHLSIFSLCAYMAFKNNMTIGILTVILAYFTGITERVRFLSEIYLEAQNRISSIQRIYDFMHSPTEKEWKGTEELRVTNGDITFRDVEFAYNQRNQVLKGVTLDIQGGERFALCGKSGSGKTTLAYMLIGFYLPQHGEIEIDGQKLSECSLKSIRQNIGIVQQDILVFDGSVKENLLLGKKNATDEEVIAACERAGLGELLTTLQDGIDTIIGKSGIGLSGGQKQRIAIARIYLKDPKIIIFDEATSALDRETEEQIHQTWSQMLAGRTAIIIAHNQSSVMLCEKMAIIDNGRLDEAGVPSELAKKSDIFRSLFALKDARGEEQSVAN</sequence>
<feature type="domain" description="ABC transmembrane type-1" evidence="9">
    <location>
        <begin position="34"/>
        <end position="309"/>
    </location>
</feature>
<evidence type="ECO:0000256" key="5">
    <source>
        <dbReference type="ARBA" id="ARBA00022989"/>
    </source>
</evidence>
<keyword evidence="3" id="KW-0547">Nucleotide-binding</keyword>
<dbReference type="InterPro" id="IPR017871">
    <property type="entry name" value="ABC_transporter-like_CS"/>
</dbReference>
<comment type="caution">
    <text evidence="10">The sequence shown here is derived from an EMBL/GenBank/DDBJ whole genome shotgun (WGS) entry which is preliminary data.</text>
</comment>
<dbReference type="CDD" id="cd07346">
    <property type="entry name" value="ABC_6TM_exporters"/>
    <property type="match status" value="1"/>
</dbReference>
<evidence type="ECO:0000256" key="2">
    <source>
        <dbReference type="ARBA" id="ARBA00022692"/>
    </source>
</evidence>
<evidence type="ECO:0000259" key="8">
    <source>
        <dbReference type="PROSITE" id="PS50893"/>
    </source>
</evidence>
<dbReference type="Pfam" id="PF00005">
    <property type="entry name" value="ABC_tran"/>
    <property type="match status" value="1"/>
</dbReference>
<comment type="subcellular location">
    <subcellularLocation>
        <location evidence="1">Cell membrane</location>
        <topology evidence="1">Multi-pass membrane protein</topology>
    </subcellularLocation>
</comment>
<dbReference type="Pfam" id="PF00664">
    <property type="entry name" value="ABC_membrane"/>
    <property type="match status" value="1"/>
</dbReference>
<evidence type="ECO:0000259" key="9">
    <source>
        <dbReference type="PROSITE" id="PS50929"/>
    </source>
</evidence>
<feature type="domain" description="ABC transporter" evidence="8">
    <location>
        <begin position="342"/>
        <end position="576"/>
    </location>
</feature>
<dbReference type="InterPro" id="IPR036640">
    <property type="entry name" value="ABC1_TM_sf"/>
</dbReference>
<reference evidence="10" key="1">
    <citation type="submission" date="2022-01" db="EMBL/GenBank/DDBJ databases">
        <authorList>
            <person name="Criscuolo A."/>
        </authorList>
    </citation>
    <scope>NUCLEOTIDE SEQUENCE</scope>
    <source>
        <strain evidence="10">CIP111893</strain>
    </source>
</reference>
<keyword evidence="2 7" id="KW-0812">Transmembrane</keyword>
<keyword evidence="6 7" id="KW-0472">Membrane</keyword>
<evidence type="ECO:0000256" key="3">
    <source>
        <dbReference type="ARBA" id="ARBA00022741"/>
    </source>
</evidence>
<dbReference type="PANTHER" id="PTHR43394">
    <property type="entry name" value="ATP-DEPENDENT PERMEASE MDL1, MITOCHONDRIAL"/>
    <property type="match status" value="1"/>
</dbReference>
<evidence type="ECO:0000256" key="6">
    <source>
        <dbReference type="ARBA" id="ARBA00023136"/>
    </source>
</evidence>
<dbReference type="PROSITE" id="PS50893">
    <property type="entry name" value="ABC_TRANSPORTER_2"/>
    <property type="match status" value="1"/>
</dbReference>
<dbReference type="SUPFAM" id="SSF52540">
    <property type="entry name" value="P-loop containing nucleoside triphosphate hydrolases"/>
    <property type="match status" value="1"/>
</dbReference>
<dbReference type="GO" id="GO:0005524">
    <property type="term" value="F:ATP binding"/>
    <property type="evidence" value="ECO:0007669"/>
    <property type="project" value="UniProtKB-KW"/>
</dbReference>
<evidence type="ECO:0000313" key="11">
    <source>
        <dbReference type="Proteomes" id="UP000838686"/>
    </source>
</evidence>
<dbReference type="RefSeq" id="WP_236343407.1">
    <property type="nucleotide sequence ID" value="NZ_CAKMMF010000016.1"/>
</dbReference>
<dbReference type="Proteomes" id="UP000838686">
    <property type="component" value="Unassembled WGS sequence"/>
</dbReference>
<keyword evidence="11" id="KW-1185">Reference proteome</keyword>
<dbReference type="InterPro" id="IPR027417">
    <property type="entry name" value="P-loop_NTPase"/>
</dbReference>
<feature type="transmembrane region" description="Helical" evidence="7">
    <location>
        <begin position="27"/>
        <end position="51"/>
    </location>
</feature>
<evidence type="ECO:0000256" key="4">
    <source>
        <dbReference type="ARBA" id="ARBA00022840"/>
    </source>
</evidence>
<proteinExistence type="predicted"/>
<dbReference type="PROSITE" id="PS50929">
    <property type="entry name" value="ABC_TM1F"/>
    <property type="match status" value="1"/>
</dbReference>
<evidence type="ECO:0000313" key="10">
    <source>
        <dbReference type="EMBL" id="CAH1209523.1"/>
    </source>
</evidence>
<dbReference type="SMART" id="SM00382">
    <property type="entry name" value="AAA"/>
    <property type="match status" value="1"/>
</dbReference>
<keyword evidence="4 10" id="KW-0067">ATP-binding</keyword>
<keyword evidence="5 7" id="KW-1133">Transmembrane helix</keyword>
<dbReference type="InterPro" id="IPR003593">
    <property type="entry name" value="AAA+_ATPase"/>
</dbReference>
<dbReference type="GO" id="GO:0016787">
    <property type="term" value="F:hydrolase activity"/>
    <property type="evidence" value="ECO:0007669"/>
    <property type="project" value="UniProtKB-KW"/>
</dbReference>
<evidence type="ECO:0000256" key="7">
    <source>
        <dbReference type="SAM" id="Phobius"/>
    </source>
</evidence>
<dbReference type="PANTHER" id="PTHR43394:SF1">
    <property type="entry name" value="ATP-BINDING CASSETTE SUB-FAMILY B MEMBER 10, MITOCHONDRIAL"/>
    <property type="match status" value="1"/>
</dbReference>
<evidence type="ECO:0000256" key="1">
    <source>
        <dbReference type="ARBA" id="ARBA00004651"/>
    </source>
</evidence>
<accession>A0ABM9CCT2</accession>
<keyword evidence="10" id="KW-0378">Hydrolase</keyword>
<dbReference type="Gene3D" id="3.40.50.300">
    <property type="entry name" value="P-loop containing nucleotide triphosphate hydrolases"/>
    <property type="match status" value="1"/>
</dbReference>
<dbReference type="InterPro" id="IPR003439">
    <property type="entry name" value="ABC_transporter-like_ATP-bd"/>
</dbReference>
<dbReference type="EC" id="3.6.3.-" evidence="10"/>
<dbReference type="Gene3D" id="1.20.1560.10">
    <property type="entry name" value="ABC transporter type 1, transmembrane domain"/>
    <property type="match status" value="1"/>
</dbReference>
<name>A0ABM9CCT2_9BACL</name>
<feature type="transmembrane region" description="Helical" evidence="7">
    <location>
        <begin position="149"/>
        <end position="180"/>
    </location>
</feature>
<dbReference type="PROSITE" id="PS00211">
    <property type="entry name" value="ABC_TRANSPORTER_1"/>
    <property type="match status" value="1"/>
</dbReference>
<organism evidence="10 11">
    <name type="scientific">Paenibacillus plantiphilus</name>
    <dbReference type="NCBI Taxonomy" id="2905650"/>
    <lineage>
        <taxon>Bacteria</taxon>
        <taxon>Bacillati</taxon>
        <taxon>Bacillota</taxon>
        <taxon>Bacilli</taxon>
        <taxon>Bacillales</taxon>
        <taxon>Paenibacillaceae</taxon>
        <taxon>Paenibacillus</taxon>
    </lineage>
</organism>